<dbReference type="AlphaFoldDB" id="R8BEZ4"/>
<name>R8BEZ4_PHAM7</name>
<dbReference type="RefSeq" id="XP_007917364.1">
    <property type="nucleotide sequence ID" value="XM_007919173.1"/>
</dbReference>
<feature type="transmembrane region" description="Helical" evidence="2">
    <location>
        <begin position="12"/>
        <end position="36"/>
    </location>
</feature>
<keyword evidence="2" id="KW-1133">Transmembrane helix</keyword>
<dbReference type="EMBL" id="KB933248">
    <property type="protein sequence ID" value="EON97869.1"/>
    <property type="molecule type" value="Genomic_DNA"/>
</dbReference>
<keyword evidence="2" id="KW-0812">Transmembrane</keyword>
<feature type="compositionally biased region" description="Basic and acidic residues" evidence="1">
    <location>
        <begin position="74"/>
        <end position="90"/>
    </location>
</feature>
<evidence type="ECO:0000256" key="2">
    <source>
        <dbReference type="SAM" id="Phobius"/>
    </source>
</evidence>
<dbReference type="HOGENOM" id="CLU_1961125_0_0_1"/>
<keyword evidence="4" id="KW-1185">Reference proteome</keyword>
<sequence length="128" mass="14320">MRSMDNYDGIDLFIWGNAESCVTIIAASIPILRVLIRDAKTTARRYYIANDEGDENGLKRSNTNTVVVSAQHNSRQESGGKRDDGSDRSILENSTDSWGIMRTKEIAVEFQDRGSEGAPHFEMAHVRN</sequence>
<keyword evidence="2" id="KW-0472">Membrane</keyword>
<accession>R8BEZ4</accession>
<organism evidence="3 4">
    <name type="scientific">Phaeoacremonium minimum (strain UCR-PA7)</name>
    <name type="common">Esca disease fungus</name>
    <name type="synonym">Togninia minima</name>
    <dbReference type="NCBI Taxonomy" id="1286976"/>
    <lineage>
        <taxon>Eukaryota</taxon>
        <taxon>Fungi</taxon>
        <taxon>Dikarya</taxon>
        <taxon>Ascomycota</taxon>
        <taxon>Pezizomycotina</taxon>
        <taxon>Sordariomycetes</taxon>
        <taxon>Sordariomycetidae</taxon>
        <taxon>Togniniales</taxon>
        <taxon>Togniniaceae</taxon>
        <taxon>Phaeoacremonium</taxon>
    </lineage>
</organism>
<dbReference type="KEGG" id="tmn:UCRPA7_6636"/>
<dbReference type="Proteomes" id="UP000014074">
    <property type="component" value="Unassembled WGS sequence"/>
</dbReference>
<dbReference type="GeneID" id="19327313"/>
<gene>
    <name evidence="3" type="ORF">UCRPA7_6636</name>
</gene>
<proteinExistence type="predicted"/>
<dbReference type="OrthoDB" id="5417887at2759"/>
<evidence type="ECO:0000313" key="3">
    <source>
        <dbReference type="EMBL" id="EON97869.1"/>
    </source>
</evidence>
<feature type="region of interest" description="Disordered" evidence="1">
    <location>
        <begin position="68"/>
        <end position="96"/>
    </location>
</feature>
<evidence type="ECO:0000313" key="4">
    <source>
        <dbReference type="Proteomes" id="UP000014074"/>
    </source>
</evidence>
<reference evidence="4" key="1">
    <citation type="journal article" date="2013" name="Genome Announc.">
        <title>Draft genome sequence of the ascomycete Phaeoacremonium aleophilum strain UCR-PA7, a causal agent of the esca disease complex in grapevines.</title>
        <authorList>
            <person name="Blanco-Ulate B."/>
            <person name="Rolshausen P."/>
            <person name="Cantu D."/>
        </authorList>
    </citation>
    <scope>NUCLEOTIDE SEQUENCE [LARGE SCALE GENOMIC DNA]</scope>
    <source>
        <strain evidence="4">UCR-PA7</strain>
    </source>
</reference>
<protein>
    <submittedName>
        <fullName evidence="3">Putative integral membrane protein</fullName>
    </submittedName>
</protein>
<evidence type="ECO:0000256" key="1">
    <source>
        <dbReference type="SAM" id="MobiDB-lite"/>
    </source>
</evidence>